<evidence type="ECO:0000313" key="2">
    <source>
        <dbReference type="EMBL" id="PIA30287.1"/>
    </source>
</evidence>
<dbReference type="Pfam" id="PF05477">
    <property type="entry name" value="SURF2"/>
    <property type="match status" value="1"/>
</dbReference>
<feature type="region of interest" description="Disordered" evidence="1">
    <location>
        <begin position="1"/>
        <end position="27"/>
    </location>
</feature>
<feature type="compositionally biased region" description="Basic and acidic residues" evidence="1">
    <location>
        <begin position="202"/>
        <end position="213"/>
    </location>
</feature>
<dbReference type="InterPro" id="IPR008833">
    <property type="entry name" value="Surf2"/>
</dbReference>
<feature type="compositionally biased region" description="Basic and acidic residues" evidence="1">
    <location>
        <begin position="167"/>
        <end position="177"/>
    </location>
</feature>
<dbReference type="AlphaFoldDB" id="A0A2G5CHG1"/>
<dbReference type="PANTHER" id="PTHR47854:SF1">
    <property type="entry name" value="SURFEIT LOCUS PROTEIN 2 (SURF2)"/>
    <property type="match status" value="1"/>
</dbReference>
<evidence type="ECO:0008006" key="4">
    <source>
        <dbReference type="Google" id="ProtNLM"/>
    </source>
</evidence>
<name>A0A2G5CHG1_AQUCA</name>
<dbReference type="OrthoDB" id="127285at2759"/>
<dbReference type="Proteomes" id="UP000230069">
    <property type="component" value="Unassembled WGS sequence"/>
</dbReference>
<dbReference type="PANTHER" id="PTHR47854">
    <property type="entry name" value="SURFEIT LOCUS PROTEIN 2 (SURF2)"/>
    <property type="match status" value="1"/>
</dbReference>
<evidence type="ECO:0000256" key="1">
    <source>
        <dbReference type="SAM" id="MobiDB-lite"/>
    </source>
</evidence>
<protein>
    <recommendedName>
        <fullName evidence="4">Surfeit locus protein 2</fullName>
    </recommendedName>
</protein>
<accession>A0A2G5CHG1</accession>
<reference evidence="2 3" key="1">
    <citation type="submission" date="2017-09" db="EMBL/GenBank/DDBJ databases">
        <title>WGS assembly of Aquilegia coerulea Goldsmith.</title>
        <authorList>
            <person name="Hodges S."/>
            <person name="Kramer E."/>
            <person name="Nordborg M."/>
            <person name="Tomkins J."/>
            <person name="Borevitz J."/>
            <person name="Derieg N."/>
            <person name="Yan J."/>
            <person name="Mihaltcheva S."/>
            <person name="Hayes R.D."/>
            <person name="Rokhsar D."/>
        </authorList>
    </citation>
    <scope>NUCLEOTIDE SEQUENCE [LARGE SCALE GENOMIC DNA]</scope>
    <source>
        <strain evidence="3">cv. Goldsmith</strain>
    </source>
</reference>
<sequence length="274" mass="31057">MVKAEKKKNKNPKLVKQEVEKEEEEEGYNLLGSPTFEKLENGRFKCLETGHEMLPKDKELYSNSKRCRLGLIDAALSQKKPPLNMFKQDPNCKLKVVCKLTGDIVNKTEEHIWKHINGKRFLNKLEQKEAEKLAPKEVAVEKVEEKALKKSKLNANGEKKDRKKKDKSNEVDKDAMRDPQTSDIGSDSEEPEFWSPPVGSRWDFDDGKDRWGSDTESGPESDDENMKGADTENDVESGELTTRTKRMSIEVGPSSFASKKKKRKTNSAADPSIA</sequence>
<keyword evidence="3" id="KW-1185">Reference proteome</keyword>
<organism evidence="2 3">
    <name type="scientific">Aquilegia coerulea</name>
    <name type="common">Rocky mountain columbine</name>
    <dbReference type="NCBI Taxonomy" id="218851"/>
    <lineage>
        <taxon>Eukaryota</taxon>
        <taxon>Viridiplantae</taxon>
        <taxon>Streptophyta</taxon>
        <taxon>Embryophyta</taxon>
        <taxon>Tracheophyta</taxon>
        <taxon>Spermatophyta</taxon>
        <taxon>Magnoliopsida</taxon>
        <taxon>Ranunculales</taxon>
        <taxon>Ranunculaceae</taxon>
        <taxon>Thalictroideae</taxon>
        <taxon>Aquilegia</taxon>
    </lineage>
</organism>
<evidence type="ECO:0000313" key="3">
    <source>
        <dbReference type="Proteomes" id="UP000230069"/>
    </source>
</evidence>
<feature type="compositionally biased region" description="Basic residues" evidence="1">
    <location>
        <begin position="1"/>
        <end position="13"/>
    </location>
</feature>
<dbReference type="EMBL" id="KZ305073">
    <property type="protein sequence ID" value="PIA30287.1"/>
    <property type="molecule type" value="Genomic_DNA"/>
</dbReference>
<proteinExistence type="predicted"/>
<feature type="region of interest" description="Disordered" evidence="1">
    <location>
        <begin position="151"/>
        <end position="274"/>
    </location>
</feature>
<gene>
    <name evidence="2" type="ORF">AQUCO_05600009v1</name>
</gene>